<dbReference type="NCBIfam" id="TIGR01557">
    <property type="entry name" value="myb_SHAQKYF"/>
    <property type="match status" value="1"/>
</dbReference>
<dbReference type="InterPro" id="IPR044787">
    <property type="entry name" value="HHO5-like"/>
</dbReference>
<comment type="caution">
    <text evidence="9">The sequence shown here is derived from an EMBL/GenBank/DDBJ whole genome shotgun (WGS) entry which is preliminary data.</text>
</comment>
<dbReference type="SUPFAM" id="SSF46689">
    <property type="entry name" value="Homeodomain-like"/>
    <property type="match status" value="1"/>
</dbReference>
<dbReference type="Gene3D" id="1.10.10.60">
    <property type="entry name" value="Homeodomain-like"/>
    <property type="match status" value="1"/>
</dbReference>
<evidence type="ECO:0000256" key="2">
    <source>
        <dbReference type="ARBA" id="ARBA00023015"/>
    </source>
</evidence>
<dbReference type="InterPro" id="IPR006447">
    <property type="entry name" value="Myb_dom_plants"/>
</dbReference>
<evidence type="ECO:0000256" key="5">
    <source>
        <dbReference type="ARBA" id="ARBA00023242"/>
    </source>
</evidence>
<dbReference type="InterPro" id="IPR001005">
    <property type="entry name" value="SANT/Myb"/>
</dbReference>
<keyword evidence="3" id="KW-0238">DNA-binding</keyword>
<evidence type="ECO:0000313" key="9">
    <source>
        <dbReference type="EMBL" id="CAH8360972.1"/>
    </source>
</evidence>
<protein>
    <recommendedName>
        <fullName evidence="8">HTH myb-type domain-containing protein</fullName>
    </recommendedName>
</protein>
<dbReference type="EMBL" id="CAKOAT010297376">
    <property type="protein sequence ID" value="CAH8360972.1"/>
    <property type="molecule type" value="Genomic_DNA"/>
</dbReference>
<feature type="coiled-coil region" evidence="6">
    <location>
        <begin position="1"/>
        <end position="56"/>
    </location>
</feature>
<proteinExistence type="predicted"/>
<feature type="compositionally biased region" description="Acidic residues" evidence="7">
    <location>
        <begin position="90"/>
        <end position="102"/>
    </location>
</feature>
<gene>
    <name evidence="9" type="ORF">ERUC_LOCUS26728</name>
</gene>
<accession>A0ABC8KUV4</accession>
<dbReference type="GO" id="GO:0003677">
    <property type="term" value="F:DNA binding"/>
    <property type="evidence" value="ECO:0007669"/>
    <property type="project" value="UniProtKB-KW"/>
</dbReference>
<dbReference type="PANTHER" id="PTHR31003">
    <property type="entry name" value="MYB FAMILY TRANSCRIPTION FACTOR"/>
    <property type="match status" value="1"/>
</dbReference>
<dbReference type="InterPro" id="IPR009057">
    <property type="entry name" value="Homeodomain-like_sf"/>
</dbReference>
<keyword evidence="5" id="KW-0539">Nucleus</keyword>
<evidence type="ECO:0000256" key="7">
    <source>
        <dbReference type="SAM" id="MobiDB-lite"/>
    </source>
</evidence>
<evidence type="ECO:0000256" key="6">
    <source>
        <dbReference type="SAM" id="Coils"/>
    </source>
</evidence>
<dbReference type="InterPro" id="IPR017930">
    <property type="entry name" value="Myb_dom"/>
</dbReference>
<name>A0ABC8KUV4_ERUVS</name>
<dbReference type="Pfam" id="PF26575">
    <property type="entry name" value="HHO5_N"/>
    <property type="match status" value="1"/>
</dbReference>
<dbReference type="PROSITE" id="PS51294">
    <property type="entry name" value="HTH_MYB"/>
    <property type="match status" value="1"/>
</dbReference>
<sequence length="370" mass="41636">MKNYNEKREKCCEYIEALEEERRKINVFQRELPLCLELVTQAIEAYKKEISEATTDTLYGQPECSEQTTGECGPVLDLFLPIKHASSASTDEEEEEVDEDVEHESHDTNVDFVDRRNMKSEWLKSVQLWNQPEAVPSNKSEDQQHETETVVEPIKENDNGAGSHQPLCYDTSNEKNDYIISLATTSGGSGREKTEAEKGGSGSSSGRGQRKQRRCWSHELHRRFLNALKQLGGPHVATPKQIRELMKVDGLTNDEVKSHLQKYRLHTRRPSQTIPNNRDSQTQHFVVVGGIWVPQASRSTANTVASRETTAGIYGPMVSPLPSEWPSHSNFGREISEERSRCSNKGIVRCSSPAMSSSTRTKTKDAKISS</sequence>
<feature type="region of interest" description="Disordered" evidence="7">
    <location>
        <begin position="184"/>
        <end position="214"/>
    </location>
</feature>
<dbReference type="AlphaFoldDB" id="A0ABC8KUV4"/>
<dbReference type="InterPro" id="IPR058673">
    <property type="entry name" value="HHO5-like_N"/>
</dbReference>
<feature type="region of interest" description="Disordered" evidence="7">
    <location>
        <begin position="86"/>
        <end position="106"/>
    </location>
</feature>
<keyword evidence="4" id="KW-0804">Transcription</keyword>
<evidence type="ECO:0000259" key="8">
    <source>
        <dbReference type="PROSITE" id="PS51294"/>
    </source>
</evidence>
<organism evidence="9 10">
    <name type="scientific">Eruca vesicaria subsp. sativa</name>
    <name type="common">Garden rocket</name>
    <name type="synonym">Eruca sativa</name>
    <dbReference type="NCBI Taxonomy" id="29727"/>
    <lineage>
        <taxon>Eukaryota</taxon>
        <taxon>Viridiplantae</taxon>
        <taxon>Streptophyta</taxon>
        <taxon>Embryophyta</taxon>
        <taxon>Tracheophyta</taxon>
        <taxon>Spermatophyta</taxon>
        <taxon>Magnoliopsida</taxon>
        <taxon>eudicotyledons</taxon>
        <taxon>Gunneridae</taxon>
        <taxon>Pentapetalae</taxon>
        <taxon>rosids</taxon>
        <taxon>malvids</taxon>
        <taxon>Brassicales</taxon>
        <taxon>Brassicaceae</taxon>
        <taxon>Brassiceae</taxon>
        <taxon>Eruca</taxon>
    </lineage>
</organism>
<evidence type="ECO:0000256" key="4">
    <source>
        <dbReference type="ARBA" id="ARBA00023163"/>
    </source>
</evidence>
<keyword evidence="2" id="KW-0805">Transcription regulation</keyword>
<comment type="subcellular location">
    <subcellularLocation>
        <location evidence="1">Nucleus</location>
    </subcellularLocation>
</comment>
<keyword evidence="6" id="KW-0175">Coiled coil</keyword>
<dbReference type="FunFam" id="1.10.10.60:FF:000002">
    <property type="entry name" value="Myb family transcription factor"/>
    <property type="match status" value="1"/>
</dbReference>
<dbReference type="GO" id="GO:0006355">
    <property type="term" value="P:regulation of DNA-templated transcription"/>
    <property type="evidence" value="ECO:0007669"/>
    <property type="project" value="UniProtKB-ARBA"/>
</dbReference>
<evidence type="ECO:0000256" key="3">
    <source>
        <dbReference type="ARBA" id="ARBA00023125"/>
    </source>
</evidence>
<feature type="region of interest" description="Disordered" evidence="7">
    <location>
        <begin position="331"/>
        <end position="370"/>
    </location>
</feature>
<dbReference type="GO" id="GO:0005634">
    <property type="term" value="C:nucleus"/>
    <property type="evidence" value="ECO:0007669"/>
    <property type="project" value="UniProtKB-SubCell"/>
</dbReference>
<reference evidence="9 10" key="1">
    <citation type="submission" date="2022-03" db="EMBL/GenBank/DDBJ databases">
        <authorList>
            <person name="Macdonald S."/>
            <person name="Ahmed S."/>
            <person name="Newling K."/>
        </authorList>
    </citation>
    <scope>NUCLEOTIDE SEQUENCE [LARGE SCALE GENOMIC DNA]</scope>
</reference>
<evidence type="ECO:0000313" key="10">
    <source>
        <dbReference type="Proteomes" id="UP001642260"/>
    </source>
</evidence>
<dbReference type="Pfam" id="PF00249">
    <property type="entry name" value="Myb_DNA-binding"/>
    <property type="match status" value="1"/>
</dbReference>
<evidence type="ECO:0000256" key="1">
    <source>
        <dbReference type="ARBA" id="ARBA00004123"/>
    </source>
</evidence>
<keyword evidence="10" id="KW-1185">Reference proteome</keyword>
<dbReference type="Proteomes" id="UP001642260">
    <property type="component" value="Unassembled WGS sequence"/>
</dbReference>
<feature type="domain" description="HTH myb-type" evidence="8">
    <location>
        <begin position="208"/>
        <end position="268"/>
    </location>
</feature>
<dbReference type="PANTHER" id="PTHR31003:SF20">
    <property type="entry name" value="TRANSCRIPTION FACTOR HHO1"/>
    <property type="match status" value="1"/>
</dbReference>